<accession>A0AAP0S9M6</accession>
<dbReference type="EMBL" id="JBBPBK010000001">
    <property type="protein sequence ID" value="KAK9293295.1"/>
    <property type="molecule type" value="Genomic_DNA"/>
</dbReference>
<name>A0AAP0S9M6_LIQFO</name>
<evidence type="ECO:0000256" key="6">
    <source>
        <dbReference type="ARBA" id="ARBA00022857"/>
    </source>
</evidence>
<evidence type="ECO:0000256" key="2">
    <source>
        <dbReference type="ARBA" id="ARBA00004814"/>
    </source>
</evidence>
<evidence type="ECO:0000313" key="12">
    <source>
        <dbReference type="Proteomes" id="UP001415857"/>
    </source>
</evidence>
<evidence type="ECO:0000256" key="8">
    <source>
        <dbReference type="ARBA" id="ARBA00023070"/>
    </source>
</evidence>
<protein>
    <recommendedName>
        <fullName evidence="9">indole-3-pyruvate monooxygenase</fullName>
        <ecNumber evidence="9">1.14.13.168</ecNumber>
    </recommendedName>
</protein>
<dbReference type="PANTHER" id="PTHR43539:SF77">
    <property type="entry name" value="DISULFIDE OXIDOREDUCTASE_MONOOXYGENASE_OXIDOREDUCTASE"/>
    <property type="match status" value="1"/>
</dbReference>
<dbReference type="Proteomes" id="UP001415857">
    <property type="component" value="Unassembled WGS sequence"/>
</dbReference>
<dbReference type="Gene3D" id="3.50.50.60">
    <property type="entry name" value="FAD/NAD(P)-binding domain"/>
    <property type="match status" value="1"/>
</dbReference>
<reference evidence="11 12" key="1">
    <citation type="journal article" date="2024" name="Plant J.">
        <title>Genome sequences and population genomics reveal climatic adaptation and genomic divergence between two closely related sweetgum species.</title>
        <authorList>
            <person name="Xu W.Q."/>
            <person name="Ren C.Q."/>
            <person name="Zhang X.Y."/>
            <person name="Comes H.P."/>
            <person name="Liu X.H."/>
            <person name="Li Y.G."/>
            <person name="Kettle C.J."/>
            <person name="Jalonen R."/>
            <person name="Gaisberger H."/>
            <person name="Ma Y.Z."/>
            <person name="Qiu Y.X."/>
        </authorList>
    </citation>
    <scope>NUCLEOTIDE SEQUENCE [LARGE SCALE GENOMIC DNA]</scope>
    <source>
        <strain evidence="11">Hangzhou</strain>
    </source>
</reference>
<evidence type="ECO:0000256" key="4">
    <source>
        <dbReference type="ARBA" id="ARBA00022630"/>
    </source>
</evidence>
<dbReference type="InterPro" id="IPR036188">
    <property type="entry name" value="FAD/NAD-bd_sf"/>
</dbReference>
<comment type="cofactor">
    <cofactor evidence="1">
        <name>FAD</name>
        <dbReference type="ChEBI" id="CHEBI:57692"/>
    </cofactor>
</comment>
<organism evidence="11 12">
    <name type="scientific">Liquidambar formosana</name>
    <name type="common">Formosan gum</name>
    <dbReference type="NCBI Taxonomy" id="63359"/>
    <lineage>
        <taxon>Eukaryota</taxon>
        <taxon>Viridiplantae</taxon>
        <taxon>Streptophyta</taxon>
        <taxon>Embryophyta</taxon>
        <taxon>Tracheophyta</taxon>
        <taxon>Spermatophyta</taxon>
        <taxon>Magnoliopsida</taxon>
        <taxon>eudicotyledons</taxon>
        <taxon>Gunneridae</taxon>
        <taxon>Pentapetalae</taxon>
        <taxon>Saxifragales</taxon>
        <taxon>Altingiaceae</taxon>
        <taxon>Liquidambar</taxon>
    </lineage>
</organism>
<evidence type="ECO:0000256" key="3">
    <source>
        <dbReference type="ARBA" id="ARBA00009183"/>
    </source>
</evidence>
<dbReference type="GO" id="GO:0009851">
    <property type="term" value="P:auxin biosynthetic process"/>
    <property type="evidence" value="ECO:0007669"/>
    <property type="project" value="UniProtKB-KW"/>
</dbReference>
<comment type="catalytic activity">
    <reaction evidence="10">
        <text>indole-3-pyruvate + NADPH + O2 + H(+) = (indol-3-yl)acetate + CO2 + NADP(+) + H2O</text>
        <dbReference type="Rhea" id="RHEA:34331"/>
        <dbReference type="ChEBI" id="CHEBI:15377"/>
        <dbReference type="ChEBI" id="CHEBI:15378"/>
        <dbReference type="ChEBI" id="CHEBI:15379"/>
        <dbReference type="ChEBI" id="CHEBI:16526"/>
        <dbReference type="ChEBI" id="CHEBI:17640"/>
        <dbReference type="ChEBI" id="CHEBI:30854"/>
        <dbReference type="ChEBI" id="CHEBI:57783"/>
        <dbReference type="ChEBI" id="CHEBI:58349"/>
        <dbReference type="EC" id="1.14.13.168"/>
    </reaction>
</comment>
<evidence type="ECO:0000256" key="10">
    <source>
        <dbReference type="ARBA" id="ARBA00047707"/>
    </source>
</evidence>
<keyword evidence="5" id="KW-0274">FAD</keyword>
<keyword evidence="12" id="KW-1185">Reference proteome</keyword>
<evidence type="ECO:0000313" key="11">
    <source>
        <dbReference type="EMBL" id="KAK9293295.1"/>
    </source>
</evidence>
<keyword evidence="6" id="KW-0521">NADP</keyword>
<keyword evidence="8" id="KW-0073">Auxin biosynthesis</keyword>
<dbReference type="GO" id="GO:0103075">
    <property type="term" value="F:indole-3-pyruvate monooxygenase activity"/>
    <property type="evidence" value="ECO:0007669"/>
    <property type="project" value="UniProtKB-EC"/>
</dbReference>
<evidence type="ECO:0000256" key="9">
    <source>
        <dbReference type="ARBA" id="ARBA00039148"/>
    </source>
</evidence>
<dbReference type="PANTHER" id="PTHR43539">
    <property type="entry name" value="FLAVIN-BINDING MONOOXYGENASE-LIKE PROTEIN (AFU_ORTHOLOGUE AFUA_4G09220)"/>
    <property type="match status" value="1"/>
</dbReference>
<comment type="pathway">
    <text evidence="2">Plant hormone metabolism; auxin biosynthesis.</text>
</comment>
<gene>
    <name evidence="11" type="ORF">L1049_021287</name>
</gene>
<dbReference type="InterPro" id="IPR050982">
    <property type="entry name" value="Auxin_biosynth/cation_transpt"/>
</dbReference>
<evidence type="ECO:0000256" key="1">
    <source>
        <dbReference type="ARBA" id="ARBA00001974"/>
    </source>
</evidence>
<keyword evidence="7" id="KW-0560">Oxidoreductase</keyword>
<proteinExistence type="inferred from homology"/>
<keyword evidence="4" id="KW-0285">Flavoprotein</keyword>
<sequence>MVHLGMVLLKYLPVFLVDTFITILSKFKYGDLSKYGIHRPKKGPFYVKEIMGRSPVLDVGTVKKIQVGEIQVFPAISSFNKNKVQFKNGFEKEFDVIVFATGYKSVANNWLKDYKYVLNDDGMPKNSFPTHWKGENGLYCAGLSRRGIFGVSMDAKAIADDIKMIINSKEKKLE</sequence>
<evidence type="ECO:0000256" key="7">
    <source>
        <dbReference type="ARBA" id="ARBA00023002"/>
    </source>
</evidence>
<comment type="similarity">
    <text evidence="3">Belongs to the FMO family.</text>
</comment>
<dbReference type="SUPFAM" id="SSF51905">
    <property type="entry name" value="FAD/NAD(P)-binding domain"/>
    <property type="match status" value="1"/>
</dbReference>
<dbReference type="EC" id="1.14.13.168" evidence="9"/>
<dbReference type="AlphaFoldDB" id="A0AAP0S9M6"/>
<evidence type="ECO:0000256" key="5">
    <source>
        <dbReference type="ARBA" id="ARBA00022827"/>
    </source>
</evidence>
<comment type="caution">
    <text evidence="11">The sequence shown here is derived from an EMBL/GenBank/DDBJ whole genome shotgun (WGS) entry which is preliminary data.</text>
</comment>
<dbReference type="GO" id="GO:0050660">
    <property type="term" value="F:flavin adenine dinucleotide binding"/>
    <property type="evidence" value="ECO:0007669"/>
    <property type="project" value="TreeGrafter"/>
</dbReference>